<sequence length="193" mass="21222">MSGVADQFVALADRLSTYLRKYVQEVHAQAGHLIDSGLRVPQELLDSDAVGAGQIRDAMRAENSAARKDAIEPDRGTRAEALTPQLPEGQRPIFPDRQNVAKIVHSAGARRGNFGIGEGGRAEADAAGLAWVGVDARRLPYGDTYRLVSKDGLRQYRPPQQKPSGRGVEANYEWRSESGRHWESNAHLVIQER</sequence>
<comment type="caution">
    <text evidence="1">The sequence shown here is derived from an EMBL/GenBank/DDBJ whole genome shotgun (WGS) entry which is preliminary data.</text>
</comment>
<proteinExistence type="predicted"/>
<dbReference type="OrthoDB" id="6455404at2"/>
<accession>A0A3M2KWH8</accession>
<reference evidence="1 2" key="1">
    <citation type="submission" date="2018-10" db="EMBL/GenBank/DDBJ databases">
        <title>Isolation from cow dung.</title>
        <authorList>
            <person name="Ling L."/>
        </authorList>
    </citation>
    <scope>NUCLEOTIDE SEQUENCE [LARGE SCALE GENOMIC DNA]</scope>
    <source>
        <strain evidence="1 2">NEAU-LL90</strain>
    </source>
</reference>
<name>A0A3M2KWH8_9NOCA</name>
<dbReference type="RefSeq" id="WP_122191150.1">
    <property type="nucleotide sequence ID" value="NZ_RFFH01000017.1"/>
</dbReference>
<gene>
    <name evidence="1" type="ORF">EBN03_28030</name>
</gene>
<evidence type="ECO:0000313" key="2">
    <source>
        <dbReference type="Proteomes" id="UP000279275"/>
    </source>
</evidence>
<keyword evidence="2" id="KW-1185">Reference proteome</keyword>
<evidence type="ECO:0000313" key="1">
    <source>
        <dbReference type="EMBL" id="RMI28986.1"/>
    </source>
</evidence>
<dbReference type="EMBL" id="RFFH01000017">
    <property type="protein sequence ID" value="RMI28986.1"/>
    <property type="molecule type" value="Genomic_DNA"/>
</dbReference>
<organism evidence="1 2">
    <name type="scientific">Nocardia stercoris</name>
    <dbReference type="NCBI Taxonomy" id="2483361"/>
    <lineage>
        <taxon>Bacteria</taxon>
        <taxon>Bacillati</taxon>
        <taxon>Actinomycetota</taxon>
        <taxon>Actinomycetes</taxon>
        <taxon>Mycobacteriales</taxon>
        <taxon>Nocardiaceae</taxon>
        <taxon>Nocardia</taxon>
    </lineage>
</organism>
<protein>
    <submittedName>
        <fullName evidence="1">Uncharacterized protein</fullName>
    </submittedName>
</protein>
<dbReference type="Proteomes" id="UP000279275">
    <property type="component" value="Unassembled WGS sequence"/>
</dbReference>
<dbReference type="AlphaFoldDB" id="A0A3M2KWH8"/>